<proteinExistence type="predicted"/>
<dbReference type="EMBL" id="JAOPJF010000064">
    <property type="protein sequence ID" value="KAK1141403.1"/>
    <property type="molecule type" value="Genomic_DNA"/>
</dbReference>
<organism evidence="1 2">
    <name type="scientific">Aspergillus melleus</name>
    <dbReference type="NCBI Taxonomy" id="138277"/>
    <lineage>
        <taxon>Eukaryota</taxon>
        <taxon>Fungi</taxon>
        <taxon>Dikarya</taxon>
        <taxon>Ascomycota</taxon>
        <taxon>Pezizomycotina</taxon>
        <taxon>Eurotiomycetes</taxon>
        <taxon>Eurotiomycetidae</taxon>
        <taxon>Eurotiales</taxon>
        <taxon>Aspergillaceae</taxon>
        <taxon>Aspergillus</taxon>
        <taxon>Aspergillus subgen. Circumdati</taxon>
    </lineage>
</organism>
<reference evidence="1 2" key="1">
    <citation type="journal article" date="2023" name="ACS Omega">
        <title>Identification of the Neoaspergillic Acid Biosynthesis Gene Cluster by Establishing an In Vitro CRISPR-Ribonucleoprotein Genetic System in Aspergillus melleus.</title>
        <authorList>
            <person name="Yuan B."/>
            <person name="Grau M.F."/>
            <person name="Murata R.M."/>
            <person name="Torok T."/>
            <person name="Venkateswaran K."/>
            <person name="Stajich J.E."/>
            <person name="Wang C.C.C."/>
        </authorList>
    </citation>
    <scope>NUCLEOTIDE SEQUENCE [LARGE SCALE GENOMIC DNA]</scope>
    <source>
        <strain evidence="1 2">IMV 1140</strain>
    </source>
</reference>
<keyword evidence="2" id="KW-1185">Reference proteome</keyword>
<evidence type="ECO:0000313" key="1">
    <source>
        <dbReference type="EMBL" id="KAK1141403.1"/>
    </source>
</evidence>
<protein>
    <submittedName>
        <fullName evidence="1">Uncharacterized protein</fullName>
    </submittedName>
</protein>
<accession>A0ACC3AUK7</accession>
<name>A0ACC3AUK7_9EURO</name>
<sequence>MSQDSEARLSQTSLAPPAEIFAPATPVPRSNLSASPELNVRAESLASHSEKRKFLSLPALSSSDMTPPPSSQVPPAPSRGTRSRSGSYLASPLDIEKTLCVAYGASENLPTAEEIGAADEPRLRTIAKELLGVAQEARMSALHFKLQNSLLSFTSNEAIKRAEVEHQLARREVEILQSSEYRSRHSENKPPQPVTNVELELALKRNQNLERANATLDRRLRRSKKLIEQERERSDQLREDNCLLKKRIRDNREHFSLMIENGSLSPSPQAESQTPHRRPLPLFTDDGRGESSNPFAALLAADRVLNRESSNITSTPNRNRVSKHDASGHVRGSHSLSSLPMTPARSRNNRHENQYHTPGKESSEANRDRDSTISASDIEEAETEEDIPLSQAGGLGSRTFHRNNVPINRGDVQSVGNAPKSSTLLQTKLFGQVKKAGIERAPSNLKRKSSFDGAVLKKKSKAEERVGLGIGTWNSNETA</sequence>
<comment type="caution">
    <text evidence="1">The sequence shown here is derived from an EMBL/GenBank/DDBJ whole genome shotgun (WGS) entry which is preliminary data.</text>
</comment>
<dbReference type="Proteomes" id="UP001177260">
    <property type="component" value="Unassembled WGS sequence"/>
</dbReference>
<evidence type="ECO:0000313" key="2">
    <source>
        <dbReference type="Proteomes" id="UP001177260"/>
    </source>
</evidence>
<gene>
    <name evidence="1" type="ORF">N8T08_009075</name>
</gene>